<evidence type="ECO:0000313" key="2">
    <source>
        <dbReference type="Proteomes" id="UP000318141"/>
    </source>
</evidence>
<dbReference type="OrthoDB" id="598113at2"/>
<gene>
    <name evidence="1" type="ORF">L602_000100001940</name>
</gene>
<protein>
    <submittedName>
        <fullName evidence="1">Uncharacterized protein</fullName>
    </submittedName>
</protein>
<dbReference type="EMBL" id="VLJN01000001">
    <property type="protein sequence ID" value="TWG89304.1"/>
    <property type="molecule type" value="Genomic_DNA"/>
</dbReference>
<comment type="caution">
    <text evidence="1">The sequence shown here is derived from an EMBL/GenBank/DDBJ whole genome shotgun (WGS) entry which is preliminary data.</text>
</comment>
<organism evidence="1 2">
    <name type="scientific">Cupriavidus gilardii J11</name>
    <dbReference type="NCBI Taxonomy" id="936133"/>
    <lineage>
        <taxon>Bacteria</taxon>
        <taxon>Pseudomonadati</taxon>
        <taxon>Pseudomonadota</taxon>
        <taxon>Betaproteobacteria</taxon>
        <taxon>Burkholderiales</taxon>
        <taxon>Burkholderiaceae</taxon>
        <taxon>Cupriavidus</taxon>
    </lineage>
</organism>
<sequence length="142" mass="16069">MIAVKYDDLSMAFNFVSAAVPMEIGAYVSLETGEVYLSPDNYDLIGTENPVDLDMPDRYLPIPHKNELGLGRSLALRFIAQALPACYEQVEEFFRRKGAYGRFKDLLARKGMLEVWHAFEAEATDKALRQWCADNGLEVRDS</sequence>
<accession>A0A562BVP5</accession>
<reference evidence="1 2" key="1">
    <citation type="submission" date="2019-07" db="EMBL/GenBank/DDBJ databases">
        <title>Genome sequencing of lignin-degrading bacterial isolates.</title>
        <authorList>
            <person name="Gladden J."/>
        </authorList>
    </citation>
    <scope>NUCLEOTIDE SEQUENCE [LARGE SCALE GENOMIC DNA]</scope>
    <source>
        <strain evidence="1 2">J11</strain>
    </source>
</reference>
<name>A0A562BVP5_9BURK</name>
<dbReference type="Proteomes" id="UP000318141">
    <property type="component" value="Unassembled WGS sequence"/>
</dbReference>
<evidence type="ECO:0000313" key="1">
    <source>
        <dbReference type="EMBL" id="TWG89304.1"/>
    </source>
</evidence>
<proteinExistence type="predicted"/>
<keyword evidence="2" id="KW-1185">Reference proteome</keyword>
<dbReference type="AlphaFoldDB" id="A0A562BVP5"/>